<dbReference type="OrthoDB" id="9780884at2"/>
<gene>
    <name evidence="3" type="ORF">SAMN02746098_02164</name>
</gene>
<dbReference type="InterPro" id="IPR004843">
    <property type="entry name" value="Calcineurin-like_PHP"/>
</dbReference>
<feature type="domain" description="Calcineurin-like phosphoesterase" evidence="2">
    <location>
        <begin position="157"/>
        <end position="323"/>
    </location>
</feature>
<name>A0A1M5Y054_9FIRM</name>
<evidence type="ECO:0000313" key="4">
    <source>
        <dbReference type="Proteomes" id="UP000183954"/>
    </source>
</evidence>
<dbReference type="PANTHER" id="PTHR31302">
    <property type="entry name" value="TRANSMEMBRANE PROTEIN WITH METALLOPHOSPHOESTERASE DOMAIN-RELATED"/>
    <property type="match status" value="1"/>
</dbReference>
<dbReference type="AlphaFoldDB" id="A0A1M5Y054"/>
<dbReference type="Gene3D" id="3.60.21.10">
    <property type="match status" value="1"/>
</dbReference>
<reference evidence="4" key="1">
    <citation type="submission" date="2016-11" db="EMBL/GenBank/DDBJ databases">
        <authorList>
            <person name="Varghese N."/>
            <person name="Submissions S."/>
        </authorList>
    </citation>
    <scope>NUCLEOTIDE SEQUENCE [LARGE SCALE GENOMIC DNA]</scope>
    <source>
        <strain evidence="4">DSM 15449</strain>
    </source>
</reference>
<dbReference type="CDD" id="cd07385">
    <property type="entry name" value="MPP_YkuE_C"/>
    <property type="match status" value="1"/>
</dbReference>
<feature type="transmembrane region" description="Helical" evidence="1">
    <location>
        <begin position="6"/>
        <end position="25"/>
    </location>
</feature>
<keyword evidence="4" id="KW-1185">Reference proteome</keyword>
<dbReference type="PANTHER" id="PTHR31302:SF0">
    <property type="entry name" value="TRANSMEMBRANE PROTEIN WITH METALLOPHOSPHOESTERASE DOMAIN"/>
    <property type="match status" value="1"/>
</dbReference>
<dbReference type="STRING" id="1121420.SAMN02746098_02164"/>
<feature type="transmembrane region" description="Helical" evidence="1">
    <location>
        <begin position="37"/>
        <end position="53"/>
    </location>
</feature>
<protein>
    <recommendedName>
        <fullName evidence="2">Calcineurin-like phosphoesterase domain-containing protein</fullName>
    </recommendedName>
</protein>
<organism evidence="3 4">
    <name type="scientific">Desulfosporosinus lacus DSM 15449</name>
    <dbReference type="NCBI Taxonomy" id="1121420"/>
    <lineage>
        <taxon>Bacteria</taxon>
        <taxon>Bacillati</taxon>
        <taxon>Bacillota</taxon>
        <taxon>Clostridia</taxon>
        <taxon>Eubacteriales</taxon>
        <taxon>Desulfitobacteriaceae</taxon>
        <taxon>Desulfosporosinus</taxon>
    </lineage>
</organism>
<dbReference type="EMBL" id="FQXJ01000007">
    <property type="protein sequence ID" value="SHI05445.1"/>
    <property type="molecule type" value="Genomic_DNA"/>
</dbReference>
<evidence type="ECO:0000313" key="3">
    <source>
        <dbReference type="EMBL" id="SHI05445.1"/>
    </source>
</evidence>
<dbReference type="InterPro" id="IPR051158">
    <property type="entry name" value="Metallophosphoesterase_sf"/>
</dbReference>
<dbReference type="InterPro" id="IPR029052">
    <property type="entry name" value="Metallo-depent_PP-like"/>
</dbReference>
<evidence type="ECO:0000259" key="2">
    <source>
        <dbReference type="Pfam" id="PF00149"/>
    </source>
</evidence>
<proteinExistence type="predicted"/>
<feature type="transmembrane region" description="Helical" evidence="1">
    <location>
        <begin position="115"/>
        <end position="133"/>
    </location>
</feature>
<keyword evidence="1" id="KW-1133">Transmembrane helix</keyword>
<keyword evidence="1" id="KW-0812">Transmembrane</keyword>
<feature type="transmembrane region" description="Helical" evidence="1">
    <location>
        <begin position="73"/>
        <end position="95"/>
    </location>
</feature>
<sequence>MWGFISTAFLGVYCLMSFYLGRRGWKIVGKSMKISQIIYWIFLGLLILTFPIAEMAQDWLSQTPELWLTIAGWYTMIAVVYLCLLLIIIDSLRLLDSRIRIVPKVIRDHDQTPKVVASLILMLVTIILIYGSWNARHPVITRYELVVDKEAGSLDQLRIAMVSDIHYGAIIDAPRLTRMLEAINKLQPDVIVMSGDIVDGTVDHEDAQKLVGVLKQMHAKYGIFVVPGNHDRWIRSDADLVHEFQEAGVEVLRDRQLKVGDSFYIIGRDDPGYRRDQGRKDLEELMQGIDAELPVILLDHQPIDIEAAEENRVDLQLSGHTHKGQIFPSHLITSHLYAIDWGLLTKGSYHLIVSSGYGTWGPPLRIGTSPEIVEVSIKFTK</sequence>
<dbReference type="Pfam" id="PF00149">
    <property type="entry name" value="Metallophos"/>
    <property type="match status" value="1"/>
</dbReference>
<keyword evidence="1" id="KW-0472">Membrane</keyword>
<accession>A0A1M5Y054</accession>
<evidence type="ECO:0000256" key="1">
    <source>
        <dbReference type="SAM" id="Phobius"/>
    </source>
</evidence>
<dbReference type="GO" id="GO:0016787">
    <property type="term" value="F:hydrolase activity"/>
    <property type="evidence" value="ECO:0007669"/>
    <property type="project" value="InterPro"/>
</dbReference>
<dbReference type="Proteomes" id="UP000183954">
    <property type="component" value="Unassembled WGS sequence"/>
</dbReference>
<dbReference type="SUPFAM" id="SSF56300">
    <property type="entry name" value="Metallo-dependent phosphatases"/>
    <property type="match status" value="1"/>
</dbReference>